<evidence type="ECO:0000256" key="2">
    <source>
        <dbReference type="ARBA" id="ARBA00023125"/>
    </source>
</evidence>
<evidence type="ECO:0000313" key="5">
    <source>
        <dbReference type="EMBL" id="QUI22840.1"/>
    </source>
</evidence>
<dbReference type="Proteomes" id="UP000683246">
    <property type="component" value="Chromosome"/>
</dbReference>
<keyword evidence="2" id="KW-0238">DNA-binding</keyword>
<dbReference type="PANTHER" id="PTHR42756">
    <property type="entry name" value="TRANSCRIPTIONAL REGULATOR, MARR"/>
    <property type="match status" value="1"/>
</dbReference>
<organism evidence="5 6">
    <name type="scientific">Vallitalea pronyensis</name>
    <dbReference type="NCBI Taxonomy" id="1348613"/>
    <lineage>
        <taxon>Bacteria</taxon>
        <taxon>Bacillati</taxon>
        <taxon>Bacillota</taxon>
        <taxon>Clostridia</taxon>
        <taxon>Lachnospirales</taxon>
        <taxon>Vallitaleaceae</taxon>
        <taxon>Vallitalea</taxon>
    </lineage>
</organism>
<accession>A0A8J8SGJ6</accession>
<dbReference type="GO" id="GO:0003700">
    <property type="term" value="F:DNA-binding transcription factor activity"/>
    <property type="evidence" value="ECO:0007669"/>
    <property type="project" value="InterPro"/>
</dbReference>
<keyword evidence="6" id="KW-1185">Reference proteome</keyword>
<protein>
    <recommendedName>
        <fullName evidence="4">HTH marR-type domain-containing protein</fullName>
    </recommendedName>
</protein>
<dbReference type="GO" id="GO:0003677">
    <property type="term" value="F:DNA binding"/>
    <property type="evidence" value="ECO:0007669"/>
    <property type="project" value="UniProtKB-KW"/>
</dbReference>
<proteinExistence type="predicted"/>
<evidence type="ECO:0000313" key="6">
    <source>
        <dbReference type="Proteomes" id="UP000683246"/>
    </source>
</evidence>
<dbReference type="Gene3D" id="1.10.10.10">
    <property type="entry name" value="Winged helix-like DNA-binding domain superfamily/Winged helix DNA-binding domain"/>
    <property type="match status" value="1"/>
</dbReference>
<gene>
    <name evidence="5" type="ORF">HZI73_11305</name>
</gene>
<dbReference type="SMART" id="SM00347">
    <property type="entry name" value="HTH_MARR"/>
    <property type="match status" value="1"/>
</dbReference>
<dbReference type="InterPro" id="IPR000835">
    <property type="entry name" value="HTH_MarR-typ"/>
</dbReference>
<dbReference type="KEGG" id="vpy:HZI73_11305"/>
<keyword evidence="1" id="KW-0805">Transcription regulation</keyword>
<feature type="domain" description="HTH marR-type" evidence="4">
    <location>
        <begin position="37"/>
        <end position="135"/>
    </location>
</feature>
<evidence type="ECO:0000256" key="3">
    <source>
        <dbReference type="ARBA" id="ARBA00023163"/>
    </source>
</evidence>
<keyword evidence="3" id="KW-0804">Transcription</keyword>
<dbReference type="EMBL" id="CP058649">
    <property type="protein sequence ID" value="QUI22840.1"/>
    <property type="molecule type" value="Genomic_DNA"/>
</dbReference>
<dbReference type="RefSeq" id="WP_212698335.1">
    <property type="nucleotide sequence ID" value="NZ_CP058649.1"/>
</dbReference>
<dbReference type="SUPFAM" id="SSF46785">
    <property type="entry name" value="Winged helix' DNA-binding domain"/>
    <property type="match status" value="1"/>
</dbReference>
<dbReference type="AlphaFoldDB" id="A0A8J8SGJ6"/>
<dbReference type="InterPro" id="IPR036390">
    <property type="entry name" value="WH_DNA-bd_sf"/>
</dbReference>
<dbReference type="PANTHER" id="PTHR42756:SF1">
    <property type="entry name" value="TRANSCRIPTIONAL REPRESSOR OF EMRAB OPERON"/>
    <property type="match status" value="1"/>
</dbReference>
<name>A0A8J8SGJ6_9FIRM</name>
<sequence length="164" mass="19751">MGYKREHDHNNPLHTLLYDIIDEAGMINQQMYHLAEHIDRFGNLPNSLQSMLGKIYRYEGKTQAEIAAIYHLDMKNTIRYVNELYKRGFVKKVDVDHKRKEIYLTEEGYQVNQHFMVERGRMLDKIMEEIPQETLRQTGKVLCKIRRLMRDYNDKMKDKERTVK</sequence>
<reference evidence="5" key="1">
    <citation type="submission" date="2020-07" db="EMBL/GenBank/DDBJ databases">
        <title>Vallitalea pronyensis genome.</title>
        <authorList>
            <person name="Postec A."/>
        </authorList>
    </citation>
    <scope>NUCLEOTIDE SEQUENCE</scope>
    <source>
        <strain evidence="5">FatNI3</strain>
    </source>
</reference>
<evidence type="ECO:0000256" key="1">
    <source>
        <dbReference type="ARBA" id="ARBA00023015"/>
    </source>
</evidence>
<evidence type="ECO:0000259" key="4">
    <source>
        <dbReference type="SMART" id="SM00347"/>
    </source>
</evidence>
<dbReference type="InterPro" id="IPR036388">
    <property type="entry name" value="WH-like_DNA-bd_sf"/>
</dbReference>